<reference evidence="1 2" key="1">
    <citation type="submission" date="2018-11" db="EMBL/GenBank/DDBJ databases">
        <authorList>
            <consortium name="Pathogen Informatics"/>
        </authorList>
    </citation>
    <scope>NUCLEOTIDE SEQUENCE [LARGE SCALE GENOMIC DNA]</scope>
</reference>
<proteinExistence type="predicted"/>
<dbReference type="InterPro" id="IPR052055">
    <property type="entry name" value="Hepadnavirus_pol/RT"/>
</dbReference>
<dbReference type="Proteomes" id="UP000050761">
    <property type="component" value="Unassembled WGS sequence"/>
</dbReference>
<evidence type="ECO:0000313" key="3">
    <source>
        <dbReference type="WBParaSite" id="HPBE_0002603401-mRNA-1"/>
    </source>
</evidence>
<name>A0A183GTL4_HELPZ</name>
<gene>
    <name evidence="1" type="ORF">HPBE_LOCUS26033</name>
</gene>
<evidence type="ECO:0000313" key="2">
    <source>
        <dbReference type="Proteomes" id="UP000050761"/>
    </source>
</evidence>
<dbReference type="PANTHER" id="PTHR33050">
    <property type="entry name" value="REVERSE TRANSCRIPTASE DOMAIN-CONTAINING PROTEIN"/>
    <property type="match status" value="1"/>
</dbReference>
<dbReference type="EMBL" id="UZAH01039052">
    <property type="protein sequence ID" value="VDP55280.1"/>
    <property type="molecule type" value="Genomic_DNA"/>
</dbReference>
<sequence>MEKEYNFQVALRWILRMENNDADWASRLIDYDDWRISDRIFKAVTDKWGTPSIDMFANDRNAKCNVYFSRYQCPGTSGTDAFAHSQPWKDGLLWLVPPVNLISKTIKWARSNKSVGILGCPMWDSQPYFPMLKPYGLQWASFIKDGVLWPTGTKLFKDPSLPGAFGSQFTRSPLVFSS</sequence>
<dbReference type="WBParaSite" id="HPBE_0002603401-mRNA-1">
    <property type="protein sequence ID" value="HPBE_0002603401-mRNA-1"/>
    <property type="gene ID" value="HPBE_0002603401"/>
</dbReference>
<dbReference type="OrthoDB" id="5857497at2759"/>
<reference evidence="3" key="2">
    <citation type="submission" date="2019-09" db="UniProtKB">
        <authorList>
            <consortium name="WormBaseParasite"/>
        </authorList>
    </citation>
    <scope>IDENTIFICATION</scope>
</reference>
<organism evidence="2 3">
    <name type="scientific">Heligmosomoides polygyrus</name>
    <name type="common">Parasitic roundworm</name>
    <dbReference type="NCBI Taxonomy" id="6339"/>
    <lineage>
        <taxon>Eukaryota</taxon>
        <taxon>Metazoa</taxon>
        <taxon>Ecdysozoa</taxon>
        <taxon>Nematoda</taxon>
        <taxon>Chromadorea</taxon>
        <taxon>Rhabditida</taxon>
        <taxon>Rhabditina</taxon>
        <taxon>Rhabditomorpha</taxon>
        <taxon>Strongyloidea</taxon>
        <taxon>Heligmosomidae</taxon>
        <taxon>Heligmosomoides</taxon>
    </lineage>
</organism>
<accession>A0A3P8EL27</accession>
<protein>
    <submittedName>
        <fullName evidence="3">GHL10 domain-containing protein</fullName>
    </submittedName>
</protein>
<dbReference type="AlphaFoldDB" id="A0A183GTL4"/>
<evidence type="ECO:0000313" key="1">
    <source>
        <dbReference type="EMBL" id="VDP55280.1"/>
    </source>
</evidence>
<keyword evidence="2" id="KW-1185">Reference proteome</keyword>
<accession>A0A183GTL4</accession>
<dbReference type="PANTHER" id="PTHR33050:SF7">
    <property type="entry name" value="RIBONUCLEASE H"/>
    <property type="match status" value="1"/>
</dbReference>